<protein>
    <submittedName>
        <fullName evidence="2">Uncharacterized protein</fullName>
    </submittedName>
</protein>
<accession>A2EVR0</accession>
<dbReference type="EMBL" id="DS113510">
    <property type="protein sequence ID" value="EAY03270.1"/>
    <property type="molecule type" value="Genomic_DNA"/>
</dbReference>
<feature type="region of interest" description="Disordered" evidence="1">
    <location>
        <begin position="117"/>
        <end position="230"/>
    </location>
</feature>
<feature type="compositionally biased region" description="Low complexity" evidence="1">
    <location>
        <begin position="123"/>
        <end position="143"/>
    </location>
</feature>
<evidence type="ECO:0000313" key="3">
    <source>
        <dbReference type="Proteomes" id="UP000001542"/>
    </source>
</evidence>
<feature type="compositionally biased region" description="Polar residues" evidence="1">
    <location>
        <begin position="201"/>
        <end position="230"/>
    </location>
</feature>
<reference evidence="2" key="1">
    <citation type="submission" date="2006-10" db="EMBL/GenBank/DDBJ databases">
        <authorList>
            <person name="Amadeo P."/>
            <person name="Zhao Q."/>
            <person name="Wortman J."/>
            <person name="Fraser-Liggett C."/>
            <person name="Carlton J."/>
        </authorList>
    </citation>
    <scope>NUCLEOTIDE SEQUENCE</scope>
    <source>
        <strain evidence="2">G3</strain>
    </source>
</reference>
<dbReference type="InParanoid" id="A2EVR0"/>
<evidence type="ECO:0000313" key="2">
    <source>
        <dbReference type="EMBL" id="EAY03270.1"/>
    </source>
</evidence>
<dbReference type="KEGG" id="tva:4761112"/>
<sequence>MFRAQPVCSKYLDLAEKARAYDRHTYALKHNPHRPISKKPNVAQIFYINRQRKNEELEMAKRNDVKNSQNIDSIWKKAHGIPIQEDFFATTPKIQSRSAQLPWSERLKYCEAEFPTENEKGISSSSSSLSNSRCESSNRSQSSFTQELESGMHVNYNSRQKTPGRRTPKQDDYELVYDKRPTEKSNKNGVTPKPQKRAKSSNKYQSSQSPIPESPDNNSVPQNNAESNVQDSKQMNGEYNSNLVSLNTFTNNLEKAMNHETDEEESEGLLDQMLDNKNEQNSNN</sequence>
<gene>
    <name evidence="2" type="ORF">TVAG_299330</name>
</gene>
<dbReference type="VEuPathDB" id="TrichDB:TVAG_299330"/>
<dbReference type="VEuPathDB" id="TrichDB:TVAGG3_0414280"/>
<proteinExistence type="predicted"/>
<evidence type="ECO:0000256" key="1">
    <source>
        <dbReference type="SAM" id="MobiDB-lite"/>
    </source>
</evidence>
<dbReference type="RefSeq" id="XP_001315493.1">
    <property type="nucleotide sequence ID" value="XM_001315458.1"/>
</dbReference>
<dbReference type="AlphaFoldDB" id="A2EVR0"/>
<feature type="compositionally biased region" description="Basic and acidic residues" evidence="1">
    <location>
        <begin position="168"/>
        <end position="186"/>
    </location>
</feature>
<reference evidence="2" key="2">
    <citation type="journal article" date="2007" name="Science">
        <title>Draft genome sequence of the sexually transmitted pathogen Trichomonas vaginalis.</title>
        <authorList>
            <person name="Carlton J.M."/>
            <person name="Hirt R.P."/>
            <person name="Silva J.C."/>
            <person name="Delcher A.L."/>
            <person name="Schatz M."/>
            <person name="Zhao Q."/>
            <person name="Wortman J.R."/>
            <person name="Bidwell S.L."/>
            <person name="Alsmark U.C.M."/>
            <person name="Besteiro S."/>
            <person name="Sicheritz-Ponten T."/>
            <person name="Noel C.J."/>
            <person name="Dacks J.B."/>
            <person name="Foster P.G."/>
            <person name="Simillion C."/>
            <person name="Van de Peer Y."/>
            <person name="Miranda-Saavedra D."/>
            <person name="Barton G.J."/>
            <person name="Westrop G.D."/>
            <person name="Mueller S."/>
            <person name="Dessi D."/>
            <person name="Fiori P.L."/>
            <person name="Ren Q."/>
            <person name="Paulsen I."/>
            <person name="Zhang H."/>
            <person name="Bastida-Corcuera F.D."/>
            <person name="Simoes-Barbosa A."/>
            <person name="Brown M.T."/>
            <person name="Hayes R.D."/>
            <person name="Mukherjee M."/>
            <person name="Okumura C.Y."/>
            <person name="Schneider R."/>
            <person name="Smith A.J."/>
            <person name="Vanacova S."/>
            <person name="Villalvazo M."/>
            <person name="Haas B.J."/>
            <person name="Pertea M."/>
            <person name="Feldblyum T.V."/>
            <person name="Utterback T.R."/>
            <person name="Shu C.L."/>
            <person name="Osoegawa K."/>
            <person name="de Jong P.J."/>
            <person name="Hrdy I."/>
            <person name="Horvathova L."/>
            <person name="Zubacova Z."/>
            <person name="Dolezal P."/>
            <person name="Malik S.B."/>
            <person name="Logsdon J.M. Jr."/>
            <person name="Henze K."/>
            <person name="Gupta A."/>
            <person name="Wang C.C."/>
            <person name="Dunne R.L."/>
            <person name="Upcroft J.A."/>
            <person name="Upcroft P."/>
            <person name="White O."/>
            <person name="Salzberg S.L."/>
            <person name="Tang P."/>
            <person name="Chiu C.-H."/>
            <person name="Lee Y.-S."/>
            <person name="Embley T.M."/>
            <person name="Coombs G.H."/>
            <person name="Mottram J.C."/>
            <person name="Tachezy J."/>
            <person name="Fraser-Liggett C.M."/>
            <person name="Johnson P.J."/>
        </authorList>
    </citation>
    <scope>NUCLEOTIDE SEQUENCE [LARGE SCALE GENOMIC DNA]</scope>
    <source>
        <strain evidence="2">G3</strain>
    </source>
</reference>
<feature type="region of interest" description="Disordered" evidence="1">
    <location>
        <begin position="257"/>
        <end position="284"/>
    </location>
</feature>
<dbReference type="Proteomes" id="UP000001542">
    <property type="component" value="Unassembled WGS sequence"/>
</dbReference>
<organism evidence="2 3">
    <name type="scientific">Trichomonas vaginalis (strain ATCC PRA-98 / G3)</name>
    <dbReference type="NCBI Taxonomy" id="412133"/>
    <lineage>
        <taxon>Eukaryota</taxon>
        <taxon>Metamonada</taxon>
        <taxon>Parabasalia</taxon>
        <taxon>Trichomonadida</taxon>
        <taxon>Trichomonadidae</taxon>
        <taxon>Trichomonas</taxon>
    </lineage>
</organism>
<name>A2EVR0_TRIV3</name>
<keyword evidence="3" id="KW-1185">Reference proteome</keyword>